<evidence type="ECO:0000256" key="1">
    <source>
        <dbReference type="ARBA" id="ARBA00004442"/>
    </source>
</evidence>
<dbReference type="InterPro" id="IPR033985">
    <property type="entry name" value="SusD-like_N"/>
</dbReference>
<evidence type="ECO:0000256" key="2">
    <source>
        <dbReference type="ARBA" id="ARBA00006275"/>
    </source>
</evidence>
<evidence type="ECO:0000259" key="7">
    <source>
        <dbReference type="Pfam" id="PF07980"/>
    </source>
</evidence>
<dbReference type="Gene3D" id="1.25.40.390">
    <property type="match status" value="1"/>
</dbReference>
<dbReference type="GO" id="GO:0009279">
    <property type="term" value="C:cell outer membrane"/>
    <property type="evidence" value="ECO:0007669"/>
    <property type="project" value="UniProtKB-SubCell"/>
</dbReference>
<name>A0A1H7QG56_OLID1</name>
<dbReference type="RefSeq" id="WP_162276583.1">
    <property type="nucleotide sequence ID" value="NZ_FOAF01000002.1"/>
</dbReference>
<feature type="chain" id="PRO_5011634167" evidence="6">
    <location>
        <begin position="25"/>
        <end position="483"/>
    </location>
</feature>
<dbReference type="EMBL" id="FOAF01000002">
    <property type="protein sequence ID" value="SEL46896.1"/>
    <property type="molecule type" value="Genomic_DNA"/>
</dbReference>
<feature type="domain" description="SusD-like N-terminal" evidence="8">
    <location>
        <begin position="23"/>
        <end position="199"/>
    </location>
</feature>
<comment type="similarity">
    <text evidence="2">Belongs to the SusD family.</text>
</comment>
<dbReference type="Pfam" id="PF07980">
    <property type="entry name" value="SusD_RagB"/>
    <property type="match status" value="1"/>
</dbReference>
<evidence type="ECO:0000256" key="3">
    <source>
        <dbReference type="ARBA" id="ARBA00022729"/>
    </source>
</evidence>
<dbReference type="InterPro" id="IPR011990">
    <property type="entry name" value="TPR-like_helical_dom_sf"/>
</dbReference>
<evidence type="ECO:0000259" key="8">
    <source>
        <dbReference type="Pfam" id="PF14322"/>
    </source>
</evidence>
<evidence type="ECO:0000313" key="9">
    <source>
        <dbReference type="EMBL" id="SEL46896.1"/>
    </source>
</evidence>
<sequence length="483" mass="55132">MNTKHLIYSCLFLFLTLCSSCSKFLEQQPISDLTKELFWKSAEDAKLANAAIYNGVQRTLNGNYIDWGEARSDNFTYSGTGEFQLTVTLNALEPTMGLVNWDNIYLTIGRANSSIKYLPTITDLSENQKNHYLAQAYAIRAYMYFYAIRLWGDVPLKLEPYEDIGEDPTIERTSASLIMNEVIIPDLKKAEELIDKAIIEPVWEINIGGVLAIMTDVYLWNGNYQEAVATTDKIITLNTYGLAPASDWKKLFTDPGTTSIKENIWSLHWNVSQNGSNGISKIGSGSNTSQYRMDSVAFELFEANKADIRRQYTYDTLLLQTSTGLDKIGKFYALGADGRPIYPNNNANEAKLPLYRYADILLMRAEALNKLNDKQGAFLLINQVRTRAKTTALRMENYPEQEDIERAILNERQLELFGEGKRWFDLVRTKNVIKIMDPIIKKRQRNLLLQETGFSDERLMLFPISREVMNRNPKITQNPPYTG</sequence>
<protein>
    <submittedName>
        <fullName evidence="9">Starch-binding associating with outer membrane</fullName>
    </submittedName>
</protein>
<dbReference type="InterPro" id="IPR012944">
    <property type="entry name" value="SusD_RagB_dom"/>
</dbReference>
<evidence type="ECO:0000256" key="5">
    <source>
        <dbReference type="ARBA" id="ARBA00023237"/>
    </source>
</evidence>
<feature type="signal peptide" evidence="6">
    <location>
        <begin position="1"/>
        <end position="24"/>
    </location>
</feature>
<keyword evidence="4" id="KW-0472">Membrane</keyword>
<evidence type="ECO:0000256" key="6">
    <source>
        <dbReference type="SAM" id="SignalP"/>
    </source>
</evidence>
<dbReference type="STRING" id="407022.SAMN05661044_02579"/>
<feature type="domain" description="RagB/SusD" evidence="7">
    <location>
        <begin position="310"/>
        <end position="481"/>
    </location>
</feature>
<organism evidence="9 10">
    <name type="scientific">Olivibacter domesticus</name>
    <name type="common">Pseudosphingobacterium domesticum</name>
    <dbReference type="NCBI Taxonomy" id="407022"/>
    <lineage>
        <taxon>Bacteria</taxon>
        <taxon>Pseudomonadati</taxon>
        <taxon>Bacteroidota</taxon>
        <taxon>Sphingobacteriia</taxon>
        <taxon>Sphingobacteriales</taxon>
        <taxon>Sphingobacteriaceae</taxon>
        <taxon>Olivibacter</taxon>
    </lineage>
</organism>
<reference evidence="10" key="1">
    <citation type="submission" date="2016-10" db="EMBL/GenBank/DDBJ databases">
        <authorList>
            <person name="Varghese N."/>
            <person name="Submissions S."/>
        </authorList>
    </citation>
    <scope>NUCLEOTIDE SEQUENCE [LARGE SCALE GENOMIC DNA]</scope>
    <source>
        <strain evidence="10">DSM 18733</strain>
    </source>
</reference>
<gene>
    <name evidence="9" type="ORF">SAMN05661044_02579</name>
</gene>
<evidence type="ECO:0000313" key="10">
    <source>
        <dbReference type="Proteomes" id="UP000199421"/>
    </source>
</evidence>
<evidence type="ECO:0000256" key="4">
    <source>
        <dbReference type="ARBA" id="ARBA00023136"/>
    </source>
</evidence>
<keyword evidence="3 6" id="KW-0732">Signal</keyword>
<dbReference type="AlphaFoldDB" id="A0A1H7QG56"/>
<proteinExistence type="inferred from homology"/>
<comment type="subcellular location">
    <subcellularLocation>
        <location evidence="1">Cell outer membrane</location>
    </subcellularLocation>
</comment>
<dbReference type="Proteomes" id="UP000199421">
    <property type="component" value="Unassembled WGS sequence"/>
</dbReference>
<dbReference type="SUPFAM" id="SSF48452">
    <property type="entry name" value="TPR-like"/>
    <property type="match status" value="1"/>
</dbReference>
<accession>A0A1H7QG56</accession>
<keyword evidence="10" id="KW-1185">Reference proteome</keyword>
<keyword evidence="5" id="KW-0998">Cell outer membrane</keyword>
<dbReference type="CDD" id="cd08977">
    <property type="entry name" value="SusD"/>
    <property type="match status" value="1"/>
</dbReference>
<dbReference type="Pfam" id="PF14322">
    <property type="entry name" value="SusD-like_3"/>
    <property type="match status" value="1"/>
</dbReference>